<accession>A0A183C197</accession>
<reference evidence="3" key="2">
    <citation type="submission" date="2016-06" db="UniProtKB">
        <authorList>
            <consortium name="WormBaseParasite"/>
        </authorList>
    </citation>
    <scope>IDENTIFICATION</scope>
</reference>
<dbReference type="Proteomes" id="UP000050741">
    <property type="component" value="Unassembled WGS sequence"/>
</dbReference>
<name>A0A183C197_GLOPA</name>
<sequence>MIQLWFNNLLFLQSNYAIIPNAITKLETQGMTMAEVFDIFVPPVKNAISKTPGQIGEEVRRKFDNVFHKNPDLERLIDIAKVLDGEMTDIEMAPDMMAAMKFAPMTSCDAIDGEAKKECHSKAIYDIFDDELWGKTGLKNRKDAHFGEALCQNFALEPSNRMPKLLVDCRFMHAHKLAHILSAANSVPFPICIANFFADDTLNQIVKSQWHFLYGTPSEQAALGVTFYF</sequence>
<dbReference type="AlphaFoldDB" id="A0A183C197"/>
<feature type="domain" description="HTH cro/C1-type" evidence="1">
    <location>
        <begin position="69"/>
        <end position="90"/>
    </location>
</feature>
<proteinExistence type="predicted"/>
<organism evidence="2 3">
    <name type="scientific">Globodera pallida</name>
    <name type="common">Potato cyst nematode worm</name>
    <name type="synonym">Heterodera pallida</name>
    <dbReference type="NCBI Taxonomy" id="36090"/>
    <lineage>
        <taxon>Eukaryota</taxon>
        <taxon>Metazoa</taxon>
        <taxon>Ecdysozoa</taxon>
        <taxon>Nematoda</taxon>
        <taxon>Chromadorea</taxon>
        <taxon>Rhabditida</taxon>
        <taxon>Tylenchina</taxon>
        <taxon>Tylenchomorpha</taxon>
        <taxon>Tylenchoidea</taxon>
        <taxon>Heteroderidae</taxon>
        <taxon>Heteroderinae</taxon>
        <taxon>Globodera</taxon>
    </lineage>
</organism>
<reference evidence="2" key="1">
    <citation type="submission" date="2014-05" db="EMBL/GenBank/DDBJ databases">
        <title>The genome and life-stage specific transcriptomes of Globodera pallida elucidate key aspects of plant parasitism by a cyst nematode.</title>
        <authorList>
            <person name="Cotton J.A."/>
            <person name="Lilley C.J."/>
            <person name="Jones L.M."/>
            <person name="Kikuchi T."/>
            <person name="Reid A.J."/>
            <person name="Thorpe P."/>
            <person name="Tsai I.J."/>
            <person name="Beasley H."/>
            <person name="Blok V."/>
            <person name="Cock P.J.A."/>
            <person name="Van den Akker S.E."/>
            <person name="Holroyd N."/>
            <person name="Hunt M."/>
            <person name="Mantelin S."/>
            <person name="Naghra H."/>
            <person name="Pain A."/>
            <person name="Palomares-Rius J.E."/>
            <person name="Zarowiecki M."/>
            <person name="Berriman M."/>
            <person name="Jones J.T."/>
            <person name="Urwin P.E."/>
        </authorList>
    </citation>
    <scope>NUCLEOTIDE SEQUENCE [LARGE SCALE GENOMIC DNA]</scope>
    <source>
        <strain evidence="2">Lindley</strain>
    </source>
</reference>
<protein>
    <submittedName>
        <fullName evidence="3">HTH cro/C1-type domain-containing protein</fullName>
    </submittedName>
</protein>
<evidence type="ECO:0000313" key="3">
    <source>
        <dbReference type="WBParaSite" id="GPLIN_000664000"/>
    </source>
</evidence>
<dbReference type="PROSITE" id="PS50943">
    <property type="entry name" value="HTH_CROC1"/>
    <property type="match status" value="1"/>
</dbReference>
<keyword evidence="2" id="KW-1185">Reference proteome</keyword>
<dbReference type="InterPro" id="IPR001387">
    <property type="entry name" value="Cro/C1-type_HTH"/>
</dbReference>
<dbReference type="WBParaSite" id="GPLIN_000664000">
    <property type="protein sequence ID" value="GPLIN_000664000"/>
    <property type="gene ID" value="GPLIN_000664000"/>
</dbReference>
<evidence type="ECO:0000259" key="1">
    <source>
        <dbReference type="PROSITE" id="PS50943"/>
    </source>
</evidence>
<evidence type="ECO:0000313" key="2">
    <source>
        <dbReference type="Proteomes" id="UP000050741"/>
    </source>
</evidence>